<evidence type="ECO:0000256" key="5">
    <source>
        <dbReference type="ARBA" id="ARBA00022692"/>
    </source>
</evidence>
<dbReference type="InterPro" id="IPR008271">
    <property type="entry name" value="Ser/Thr_kinase_AS"/>
</dbReference>
<proteinExistence type="predicted"/>
<dbReference type="AlphaFoldDB" id="A0A7J9HPW4"/>
<dbReference type="Gene3D" id="3.30.200.20">
    <property type="entry name" value="Phosphorylase Kinase, domain 1"/>
    <property type="match status" value="1"/>
</dbReference>
<dbReference type="OrthoDB" id="4062651at2759"/>
<feature type="transmembrane region" description="Helical" evidence="18">
    <location>
        <begin position="388"/>
        <end position="410"/>
    </location>
</feature>
<evidence type="ECO:0000256" key="6">
    <source>
        <dbReference type="ARBA" id="ARBA00022729"/>
    </source>
</evidence>
<evidence type="ECO:0000256" key="18">
    <source>
        <dbReference type="SAM" id="Phobius"/>
    </source>
</evidence>
<dbReference type="PROSITE" id="PS51473">
    <property type="entry name" value="GNK2"/>
    <property type="match status" value="2"/>
</dbReference>
<dbReference type="EMBL" id="JABFAD010000011">
    <property type="protein sequence ID" value="MBA0811872.1"/>
    <property type="molecule type" value="Genomic_DNA"/>
</dbReference>
<evidence type="ECO:0000256" key="15">
    <source>
        <dbReference type="ARBA" id="ARBA00023180"/>
    </source>
</evidence>
<keyword evidence="3" id="KW-0723">Serine/threonine-protein kinase</keyword>
<evidence type="ECO:0000256" key="12">
    <source>
        <dbReference type="ARBA" id="ARBA00023136"/>
    </source>
</evidence>
<dbReference type="EC" id="2.7.11.1" evidence="2"/>
<keyword evidence="8" id="KW-0547">Nucleotide-binding</keyword>
<dbReference type="Pfam" id="PF07714">
    <property type="entry name" value="PK_Tyr_Ser-Thr"/>
    <property type="match status" value="1"/>
</dbReference>
<dbReference type="SMART" id="SM00220">
    <property type="entry name" value="S_TKc"/>
    <property type="match status" value="1"/>
</dbReference>
<comment type="catalytic activity">
    <reaction evidence="17">
        <text>L-seryl-[protein] + ATP = O-phospho-L-seryl-[protein] + ADP + H(+)</text>
        <dbReference type="Rhea" id="RHEA:17989"/>
        <dbReference type="Rhea" id="RHEA-COMP:9863"/>
        <dbReference type="Rhea" id="RHEA-COMP:11604"/>
        <dbReference type="ChEBI" id="CHEBI:15378"/>
        <dbReference type="ChEBI" id="CHEBI:29999"/>
        <dbReference type="ChEBI" id="CHEBI:30616"/>
        <dbReference type="ChEBI" id="CHEBI:83421"/>
        <dbReference type="ChEBI" id="CHEBI:456216"/>
        <dbReference type="EC" id="2.7.11.1"/>
    </reaction>
</comment>
<keyword evidence="11 18" id="KW-1133">Transmembrane helix</keyword>
<dbReference type="GO" id="GO:0005524">
    <property type="term" value="F:ATP binding"/>
    <property type="evidence" value="ECO:0007669"/>
    <property type="project" value="UniProtKB-KW"/>
</dbReference>
<keyword evidence="13" id="KW-1015">Disulfide bond</keyword>
<dbReference type="InterPro" id="IPR001245">
    <property type="entry name" value="Ser-Thr/Tyr_kinase_cat_dom"/>
</dbReference>
<keyword evidence="4" id="KW-0808">Transferase</keyword>
<evidence type="ECO:0000256" key="1">
    <source>
        <dbReference type="ARBA" id="ARBA00004167"/>
    </source>
</evidence>
<keyword evidence="12 18" id="KW-0472">Membrane</keyword>
<feature type="domain" description="Protein kinase" evidence="19">
    <location>
        <begin position="88"/>
        <end position="346"/>
    </location>
</feature>
<dbReference type="PANTHER" id="PTHR27002">
    <property type="entry name" value="RECEPTOR-LIKE SERINE/THREONINE-PROTEIN KINASE SD1-8"/>
    <property type="match status" value="1"/>
</dbReference>
<keyword evidence="22" id="KW-1185">Reference proteome</keyword>
<evidence type="ECO:0000259" key="20">
    <source>
        <dbReference type="PROSITE" id="PS51473"/>
    </source>
</evidence>
<dbReference type="SUPFAM" id="SSF56112">
    <property type="entry name" value="Protein kinase-like (PK-like)"/>
    <property type="match status" value="1"/>
</dbReference>
<evidence type="ECO:0000259" key="19">
    <source>
        <dbReference type="PROSITE" id="PS50011"/>
    </source>
</evidence>
<evidence type="ECO:0000256" key="13">
    <source>
        <dbReference type="ARBA" id="ARBA00023157"/>
    </source>
</evidence>
<dbReference type="InterPro" id="IPR000719">
    <property type="entry name" value="Prot_kinase_dom"/>
</dbReference>
<evidence type="ECO:0000313" key="21">
    <source>
        <dbReference type="EMBL" id="MBA0811872.1"/>
    </source>
</evidence>
<keyword evidence="6" id="KW-0732">Signal</keyword>
<dbReference type="InterPro" id="IPR002902">
    <property type="entry name" value="GNK2"/>
</dbReference>
<dbReference type="Gene3D" id="1.10.510.10">
    <property type="entry name" value="Transferase(Phosphotransferase) domain 1"/>
    <property type="match status" value="2"/>
</dbReference>
<feature type="non-terminal residue" evidence="21">
    <location>
        <position position="1"/>
    </location>
</feature>
<accession>A0A7J9HPW4</accession>
<keyword evidence="5 18" id="KW-0812">Transmembrane</keyword>
<gene>
    <name evidence="21" type="ORF">Gohar_025886</name>
</gene>
<comment type="caution">
    <text evidence="21">The sequence shown here is derived from an EMBL/GenBank/DDBJ whole genome shotgun (WGS) entry which is preliminary data.</text>
</comment>
<feature type="transmembrane region" description="Helical" evidence="18">
    <location>
        <begin position="12"/>
        <end position="34"/>
    </location>
</feature>
<dbReference type="GO" id="GO:0004674">
    <property type="term" value="F:protein serine/threonine kinase activity"/>
    <property type="evidence" value="ECO:0007669"/>
    <property type="project" value="UniProtKB-KW"/>
</dbReference>
<keyword evidence="15" id="KW-0325">Glycoprotein</keyword>
<keyword evidence="10" id="KW-0067">ATP-binding</keyword>
<evidence type="ECO:0000256" key="7">
    <source>
        <dbReference type="ARBA" id="ARBA00022737"/>
    </source>
</evidence>
<dbReference type="Gene3D" id="3.30.430.20">
    <property type="entry name" value="Gnk2 domain, C-X8-C-X2-C motif"/>
    <property type="match status" value="2"/>
</dbReference>
<dbReference type="Proteomes" id="UP000593560">
    <property type="component" value="Unassembled WGS sequence"/>
</dbReference>
<dbReference type="FunFam" id="3.30.200.20:FF:000195">
    <property type="entry name" value="G-type lectin S-receptor-like serine/threonine-protein kinase"/>
    <property type="match status" value="1"/>
</dbReference>
<sequence>EEKQNKSNRIPVLVASLSATFGLAVVFISAFFIWRRRNSRGEENSQEVQLLDLVNEHSRETFNGENGERSQEFPSIQLDVLHAATNHFSDENKLGQGGFGPVYKGTLANGKEIAVKRLSETSSQGLVEFKNEIMLIAKLQHRNLVRLLGCCLEKNEKLLVYEFMPNKSLDFFLFDSKLAAQLDWQKRFNIIKGIARGILYLHEDSRLKIIHRDLKASNVLLDHGMNPKISDFGMARIFEDKNEANTNRVVGTYFGVLLLEIISGKKNNGFHHLEHGESLLTFAWKLWSKGEGMELIDQVLVPSCVASEVLKCIHIGLLCVQEDPADRPAMSSVIFMLASDSTRTLLCPSEPAFSVGRAIAKPTEPISDDGVFSVNENSSIVPQLLQSLALLHVVLLVACLTFTYLVILTISFDPYFQRYWANIIGNYTANSAYERDLNSIFKEITSITKSNYGFYSNKVGEVNAMALCRADVCSSCLTFTFLVTLTISFDPYFLRHCANNIGNYTANSAYERDLNTIFKQITSITKSNYGFYSKKVGEVNAMALCRADVKLDVCTGCLNETISRVKLDCPNNKEAIGWSADCTLRYSNTNLSEKLEINPQTCLYNTGSTADEYFQLRLGELLSDLRNKAASGGALLKYAAGNSSLRASERLYALVQCTPDLSEGDCNHCLDKAATNGILRCCLKQRGCRVLSPSCNLRFETYPFVEAGAEFPPPPSPSGDRQKEGMTIFLPLSLLPTTC</sequence>
<keyword evidence="7" id="KW-0677">Repeat</keyword>
<evidence type="ECO:0000256" key="2">
    <source>
        <dbReference type="ARBA" id="ARBA00012513"/>
    </source>
</evidence>
<dbReference type="PANTHER" id="PTHR27002:SF814">
    <property type="entry name" value="CYSTEINE-RICH RECEPTOR-LIKE PROTEIN KINASE 10"/>
    <property type="match status" value="1"/>
</dbReference>
<keyword evidence="14" id="KW-0675">Receptor</keyword>
<reference evidence="21 22" key="1">
    <citation type="journal article" date="2019" name="Genome Biol. Evol.">
        <title>Insights into the evolution of the New World diploid cottons (Gossypium, subgenus Houzingenia) based on genome sequencing.</title>
        <authorList>
            <person name="Grover C.E."/>
            <person name="Arick M.A. 2nd"/>
            <person name="Thrash A."/>
            <person name="Conover J.L."/>
            <person name="Sanders W.S."/>
            <person name="Peterson D.G."/>
            <person name="Frelichowski J.E."/>
            <person name="Scheffler J.A."/>
            <person name="Scheffler B.E."/>
            <person name="Wendel J.F."/>
        </authorList>
    </citation>
    <scope>NUCLEOTIDE SEQUENCE [LARGE SCALE GENOMIC DNA]</scope>
    <source>
        <strain evidence="21">0</strain>
        <tissue evidence="21">Leaf</tissue>
    </source>
</reference>
<evidence type="ECO:0000256" key="11">
    <source>
        <dbReference type="ARBA" id="ARBA00022989"/>
    </source>
</evidence>
<dbReference type="PROSITE" id="PS00108">
    <property type="entry name" value="PROTEIN_KINASE_ST"/>
    <property type="match status" value="1"/>
</dbReference>
<dbReference type="FunFam" id="1.10.510.10:FF:001019">
    <property type="entry name" value="G-type lectin S-receptor-like serine/threonine-protein kinase B120"/>
    <property type="match status" value="1"/>
</dbReference>
<feature type="domain" description="Gnk2-homologous" evidence="20">
    <location>
        <begin position="492"/>
        <end position="591"/>
    </location>
</feature>
<comment type="catalytic activity">
    <reaction evidence="16">
        <text>L-threonyl-[protein] + ATP = O-phospho-L-threonyl-[protein] + ADP + H(+)</text>
        <dbReference type="Rhea" id="RHEA:46608"/>
        <dbReference type="Rhea" id="RHEA-COMP:11060"/>
        <dbReference type="Rhea" id="RHEA-COMP:11605"/>
        <dbReference type="ChEBI" id="CHEBI:15378"/>
        <dbReference type="ChEBI" id="CHEBI:30013"/>
        <dbReference type="ChEBI" id="CHEBI:30616"/>
        <dbReference type="ChEBI" id="CHEBI:61977"/>
        <dbReference type="ChEBI" id="CHEBI:456216"/>
        <dbReference type="EC" id="2.7.11.1"/>
    </reaction>
</comment>
<evidence type="ECO:0000313" key="22">
    <source>
        <dbReference type="Proteomes" id="UP000593560"/>
    </source>
</evidence>
<protein>
    <recommendedName>
        <fullName evidence="2">non-specific serine/threonine protein kinase</fullName>
        <ecNumber evidence="2">2.7.11.1</ecNumber>
    </recommendedName>
</protein>
<evidence type="ECO:0000256" key="4">
    <source>
        <dbReference type="ARBA" id="ARBA00022679"/>
    </source>
</evidence>
<dbReference type="CDD" id="cd23509">
    <property type="entry name" value="Gnk2-like"/>
    <property type="match status" value="2"/>
</dbReference>
<dbReference type="Pfam" id="PF01657">
    <property type="entry name" value="Stress-antifung"/>
    <property type="match status" value="3"/>
</dbReference>
<evidence type="ECO:0000256" key="16">
    <source>
        <dbReference type="ARBA" id="ARBA00047899"/>
    </source>
</evidence>
<evidence type="ECO:0000256" key="3">
    <source>
        <dbReference type="ARBA" id="ARBA00022527"/>
    </source>
</evidence>
<dbReference type="FunFam" id="3.30.430.20:FF:000002">
    <property type="entry name" value="Cysteine-rich receptor-like protein kinase 10"/>
    <property type="match status" value="1"/>
</dbReference>
<feature type="domain" description="Gnk2-homologous" evidence="20">
    <location>
        <begin position="596"/>
        <end position="704"/>
    </location>
</feature>
<evidence type="ECO:0000256" key="10">
    <source>
        <dbReference type="ARBA" id="ARBA00022840"/>
    </source>
</evidence>
<evidence type="ECO:0000256" key="14">
    <source>
        <dbReference type="ARBA" id="ARBA00023170"/>
    </source>
</evidence>
<dbReference type="InterPro" id="IPR011009">
    <property type="entry name" value="Kinase-like_dom_sf"/>
</dbReference>
<organism evidence="21 22">
    <name type="scientific">Gossypium harknessii</name>
    <dbReference type="NCBI Taxonomy" id="34285"/>
    <lineage>
        <taxon>Eukaryota</taxon>
        <taxon>Viridiplantae</taxon>
        <taxon>Streptophyta</taxon>
        <taxon>Embryophyta</taxon>
        <taxon>Tracheophyta</taxon>
        <taxon>Spermatophyta</taxon>
        <taxon>Magnoliopsida</taxon>
        <taxon>eudicotyledons</taxon>
        <taxon>Gunneridae</taxon>
        <taxon>Pentapetalae</taxon>
        <taxon>rosids</taxon>
        <taxon>malvids</taxon>
        <taxon>Malvales</taxon>
        <taxon>Malvaceae</taxon>
        <taxon>Malvoideae</taxon>
        <taxon>Gossypium</taxon>
    </lineage>
</organism>
<evidence type="ECO:0000256" key="9">
    <source>
        <dbReference type="ARBA" id="ARBA00022777"/>
    </source>
</evidence>
<dbReference type="GO" id="GO:0005886">
    <property type="term" value="C:plasma membrane"/>
    <property type="evidence" value="ECO:0007669"/>
    <property type="project" value="TreeGrafter"/>
</dbReference>
<keyword evidence="9" id="KW-0418">Kinase</keyword>
<comment type="subcellular location">
    <subcellularLocation>
        <location evidence="1">Membrane</location>
        <topology evidence="1">Single-pass membrane protein</topology>
    </subcellularLocation>
</comment>
<evidence type="ECO:0000256" key="17">
    <source>
        <dbReference type="ARBA" id="ARBA00048679"/>
    </source>
</evidence>
<dbReference type="InterPro" id="IPR038408">
    <property type="entry name" value="GNK2_sf"/>
</dbReference>
<name>A0A7J9HPW4_9ROSI</name>
<evidence type="ECO:0000256" key="8">
    <source>
        <dbReference type="ARBA" id="ARBA00022741"/>
    </source>
</evidence>
<dbReference type="PROSITE" id="PS50011">
    <property type="entry name" value="PROTEIN_KINASE_DOM"/>
    <property type="match status" value="1"/>
</dbReference>